<comment type="caution">
    <text evidence="1">The sequence shown here is derived from an EMBL/GenBank/DDBJ whole genome shotgun (WGS) entry which is preliminary data.</text>
</comment>
<sequence>MDLVVGRFAVLSSPVLSNVICDVFEIVLKEPLLLNTFLLHASLVGGIYLNFEHLSYDNHIEYLHLSSIGYPQLLLLLNYLPKIRSLNVRLINRGEIMPNDDIYENLGQHVSNLIAFTLENSVIRFHFINLLLRSLSLSTKLFILYISLSTMLNLDIYCNALNPNEYEYVESTFQTSFWPEKQWSIKCDYHQDFNRIQIYSVSLNKINFKTRLFLSSNRIRDVSSLPAFYDKLEDLSVSLNSQSSTSVVECRLYPNVTSLTLSYTLKTMPILSATTILYHLSQLIQFSNLKQLTVEGYGLPIDLGYQLPIDLAYQLLEQLINLNSFITSFDYLLDLIESNPTYFKRIKNLTV</sequence>
<evidence type="ECO:0000313" key="1">
    <source>
        <dbReference type="EMBL" id="CAF1274359.1"/>
    </source>
</evidence>
<proteinExistence type="predicted"/>
<evidence type="ECO:0000313" key="3">
    <source>
        <dbReference type="Proteomes" id="UP000663829"/>
    </source>
</evidence>
<dbReference type="EMBL" id="CAJOBC010024839">
    <property type="protein sequence ID" value="CAF4064768.1"/>
    <property type="molecule type" value="Genomic_DNA"/>
</dbReference>
<dbReference type="Proteomes" id="UP000681722">
    <property type="component" value="Unassembled WGS sequence"/>
</dbReference>
<gene>
    <name evidence="1" type="ORF">GPM918_LOCUS27242</name>
    <name evidence="2" type="ORF">SRO942_LOCUS27531</name>
</gene>
<protein>
    <submittedName>
        <fullName evidence="1">Uncharacterized protein</fullName>
    </submittedName>
</protein>
<keyword evidence="3" id="KW-1185">Reference proteome</keyword>
<name>A0A815BUJ3_9BILA</name>
<dbReference type="AlphaFoldDB" id="A0A815BUJ3"/>
<evidence type="ECO:0000313" key="2">
    <source>
        <dbReference type="EMBL" id="CAF4064768.1"/>
    </source>
</evidence>
<dbReference type="Proteomes" id="UP000663829">
    <property type="component" value="Unassembled WGS sequence"/>
</dbReference>
<organism evidence="1 3">
    <name type="scientific">Didymodactylos carnosus</name>
    <dbReference type="NCBI Taxonomy" id="1234261"/>
    <lineage>
        <taxon>Eukaryota</taxon>
        <taxon>Metazoa</taxon>
        <taxon>Spiralia</taxon>
        <taxon>Gnathifera</taxon>
        <taxon>Rotifera</taxon>
        <taxon>Eurotatoria</taxon>
        <taxon>Bdelloidea</taxon>
        <taxon>Philodinida</taxon>
        <taxon>Philodinidae</taxon>
        <taxon>Didymodactylos</taxon>
    </lineage>
</organism>
<accession>A0A815BUJ3</accession>
<dbReference type="EMBL" id="CAJNOQ010011338">
    <property type="protein sequence ID" value="CAF1274359.1"/>
    <property type="molecule type" value="Genomic_DNA"/>
</dbReference>
<reference evidence="1" key="1">
    <citation type="submission" date="2021-02" db="EMBL/GenBank/DDBJ databases">
        <authorList>
            <person name="Nowell W R."/>
        </authorList>
    </citation>
    <scope>NUCLEOTIDE SEQUENCE</scope>
</reference>